<reference evidence="3 4" key="1">
    <citation type="submission" date="2020-05" db="EMBL/GenBank/DDBJ databases">
        <title>Hymenobacter terrestris sp. nov. and Hymenobacter lapidiphilus sp. nov., isolated from regoliths in Antarctica.</title>
        <authorList>
            <person name="Sedlacek I."/>
            <person name="Pantucek R."/>
            <person name="Zeman M."/>
            <person name="Holochova P."/>
            <person name="Kralova S."/>
            <person name="Stankova E."/>
            <person name="Sedo O."/>
            <person name="Micenkova L."/>
            <person name="Svec P."/>
            <person name="Gupta V."/>
            <person name="Sood U."/>
            <person name="Korpole U.S."/>
            <person name="Lal R."/>
        </authorList>
    </citation>
    <scope>NUCLEOTIDE SEQUENCE [LARGE SCALE GENOMIC DNA]</scope>
    <source>
        <strain evidence="3 4">P5342</strain>
    </source>
</reference>
<proteinExistence type="predicted"/>
<evidence type="ECO:0000259" key="1">
    <source>
        <dbReference type="Pfam" id="PF19915"/>
    </source>
</evidence>
<comment type="caution">
    <text evidence="3">The sequence shown here is derived from an EMBL/GenBank/DDBJ whole genome shotgun (WGS) entry which is preliminary data.</text>
</comment>
<sequence>MSDLESEVKTVRKLAPDYFRNPKDYFWRWVEKGEIVEWRSGNTLCYREELARVLRGLVEQGLPPLASVLLLLAACADAWSEPDGGPTVVKRVWEHMPAEADDPSEAVLERQMRHALQFLDVVRALPANLRTGEPKLHLFREVFSAQAPQIGVAMASALLDEWASGRSDKVLHFSRSPVTRRVLYNELACLAHSLNRFPSTDALALHLRTGLGKLPESLPEPLPAPVFAETEPLTPTATDLLDQLAQDPRTAGLARLTQQLVAALRIPLHARGASDQPIGGVSDVTNRGNLDRLLLSELAHDDDVLLARLVNNEALYLRREAPPRPDVKPRAVLLDTTLRMWGVPRVFGLAAALAWARNSRQSQQPAPVAAFALGGQVTTPLDLDTFDGVVAALAQLDPAPHAGPALLEFGRSQPATAGDCLLITDAQLLHQPAFARQLAEAAPALRFLLTVDRSGELQLYHYQNGHRTLESTARYNLEETLFSAAPAPRRLLQFPPPTEGPAFSQQVPAPLFFPVTGLRVSAKNTFYAASIGVLSITDKQRVLFWPGKDIGARELLPGIESGAYHFGADGASRVYVLVSARRLLRIYAFFIATEEVEMVDLVTEVALPDDALPVVFEDGCYHVQWAEGTLVFDCRSWEIRDRRNTIFPVHMPSAFRPDHGHIKRRINNGFNVLHRLNSLGVNKQGALVIEGHELVLVSNLRLLTQELRLANKNLSAVPAEKLAHLVQIDPKGFPLLANEQLLFRRFAWPDGSEALLDPRGLLHLHSADATVPEITLILVLGQPTAAWTADGTVCGSPYFTGPNPARCLSVPDFNRQYLQRFIAQLG</sequence>
<accession>A0A7Y7PSX5</accession>
<evidence type="ECO:0000313" key="3">
    <source>
        <dbReference type="EMBL" id="NVO33092.1"/>
    </source>
</evidence>
<gene>
    <name evidence="3" type="ORF">HW554_17930</name>
</gene>
<dbReference type="EMBL" id="JABKAU010000048">
    <property type="protein sequence ID" value="NVO33092.1"/>
    <property type="molecule type" value="Genomic_DNA"/>
</dbReference>
<evidence type="ECO:0000259" key="2">
    <source>
        <dbReference type="Pfam" id="PF19917"/>
    </source>
</evidence>
<keyword evidence="4" id="KW-1185">Reference proteome</keyword>
<dbReference type="RefSeq" id="WP_176909929.1">
    <property type="nucleotide sequence ID" value="NZ_JABKAU010000048.1"/>
</dbReference>
<dbReference type="InterPro" id="IPR045553">
    <property type="entry name" value="bpX1"/>
</dbReference>
<organism evidence="3 4">
    <name type="scientific">Hymenobacter lapidiphilus</name>
    <dbReference type="NCBI Taxonomy" id="2608003"/>
    <lineage>
        <taxon>Bacteria</taxon>
        <taxon>Pseudomonadati</taxon>
        <taxon>Bacteroidota</taxon>
        <taxon>Cytophagia</taxon>
        <taxon>Cytophagales</taxon>
        <taxon>Hymenobacteraceae</taxon>
        <taxon>Hymenobacter</taxon>
    </lineage>
</organism>
<feature type="domain" description="MoxR-vWA-beta-propeller ternary system" evidence="2">
    <location>
        <begin position="744"/>
        <end position="825"/>
    </location>
</feature>
<name>A0A7Y7PSX5_9BACT</name>
<dbReference type="InterPro" id="IPR045554">
    <property type="entry name" value="bpX0"/>
</dbReference>
<dbReference type="Pfam" id="PF19915">
    <property type="entry name" value="bpX0"/>
    <property type="match status" value="1"/>
</dbReference>
<protein>
    <submittedName>
        <fullName evidence="3">Uncharacterized protein</fullName>
    </submittedName>
</protein>
<dbReference type="AlphaFoldDB" id="A0A7Y7PSX5"/>
<dbReference type="Proteomes" id="UP000565521">
    <property type="component" value="Unassembled WGS sequence"/>
</dbReference>
<dbReference type="Pfam" id="PF19917">
    <property type="entry name" value="bpX1"/>
    <property type="match status" value="1"/>
</dbReference>
<feature type="domain" description="MoxR-vWA-beta-propeller ternary system" evidence="1">
    <location>
        <begin position="41"/>
        <end position="204"/>
    </location>
</feature>
<evidence type="ECO:0000313" key="4">
    <source>
        <dbReference type="Proteomes" id="UP000565521"/>
    </source>
</evidence>